<dbReference type="EMBL" id="KN122233">
    <property type="protein sequence ID" value="KFO31887.1"/>
    <property type="molecule type" value="Genomic_DNA"/>
</dbReference>
<dbReference type="OMA" id="TQSYTMR"/>
<dbReference type="InterPro" id="IPR022272">
    <property type="entry name" value="Lipocalin_CS"/>
</dbReference>
<evidence type="ECO:0000256" key="5">
    <source>
        <dbReference type="ARBA" id="ARBA00022729"/>
    </source>
</evidence>
<gene>
    <name evidence="11" type="ORF">H920_06638</name>
</gene>
<dbReference type="AlphaFoldDB" id="A0A091DLB5"/>
<keyword evidence="6" id="KW-1015">Disulfide bond</keyword>
<dbReference type="STRING" id="885580.ENSFDAP00000004707"/>
<evidence type="ECO:0000256" key="2">
    <source>
        <dbReference type="ARBA" id="ARBA00006889"/>
    </source>
</evidence>
<evidence type="ECO:0000259" key="10">
    <source>
        <dbReference type="Pfam" id="PF00061"/>
    </source>
</evidence>
<protein>
    <submittedName>
        <fullName evidence="11">Neutrophil gelatinase-associated lipocalin</fullName>
    </submittedName>
</protein>
<feature type="signal peptide" evidence="9">
    <location>
        <begin position="1"/>
        <end position="20"/>
    </location>
</feature>
<evidence type="ECO:0000256" key="6">
    <source>
        <dbReference type="ARBA" id="ARBA00023157"/>
    </source>
</evidence>
<evidence type="ECO:0000256" key="8">
    <source>
        <dbReference type="RuleBase" id="RU003695"/>
    </source>
</evidence>
<dbReference type="InterPro" id="IPR002345">
    <property type="entry name" value="Lipocalin"/>
</dbReference>
<dbReference type="Pfam" id="PF00061">
    <property type="entry name" value="Lipocalin"/>
    <property type="match status" value="1"/>
</dbReference>
<organism evidence="11 12">
    <name type="scientific">Fukomys damarensis</name>
    <name type="common">Damaraland mole rat</name>
    <name type="synonym">Cryptomys damarensis</name>
    <dbReference type="NCBI Taxonomy" id="885580"/>
    <lineage>
        <taxon>Eukaryota</taxon>
        <taxon>Metazoa</taxon>
        <taxon>Chordata</taxon>
        <taxon>Craniata</taxon>
        <taxon>Vertebrata</taxon>
        <taxon>Euteleostomi</taxon>
        <taxon>Mammalia</taxon>
        <taxon>Eutheria</taxon>
        <taxon>Euarchontoglires</taxon>
        <taxon>Glires</taxon>
        <taxon>Rodentia</taxon>
        <taxon>Hystricomorpha</taxon>
        <taxon>Bathyergidae</taxon>
        <taxon>Fukomys</taxon>
    </lineage>
</organism>
<accession>A0A091DLB5</accession>
<keyword evidence="3" id="KW-0813">Transport</keyword>
<comment type="similarity">
    <text evidence="2 8">Belongs to the calycin superfamily. Lipocalin family.</text>
</comment>
<evidence type="ECO:0000256" key="9">
    <source>
        <dbReference type="SAM" id="SignalP"/>
    </source>
</evidence>
<comment type="subcellular location">
    <subcellularLocation>
        <location evidence="1">Secreted</location>
    </subcellularLocation>
</comment>
<keyword evidence="5 9" id="KW-0732">Signal</keyword>
<keyword evidence="4" id="KW-0964">Secreted</keyword>
<feature type="domain" description="Lipocalin/cytosolic fatty-acid binding" evidence="10">
    <location>
        <begin position="48"/>
        <end position="190"/>
    </location>
</feature>
<dbReference type="PANTHER" id="PTHR11430">
    <property type="entry name" value="LIPOCALIN"/>
    <property type="match status" value="1"/>
</dbReference>
<dbReference type="GO" id="GO:0036094">
    <property type="term" value="F:small molecule binding"/>
    <property type="evidence" value="ECO:0007669"/>
    <property type="project" value="InterPro"/>
</dbReference>
<dbReference type="Proteomes" id="UP000028990">
    <property type="component" value="Unassembled WGS sequence"/>
</dbReference>
<name>A0A091DLB5_FUKDA</name>
<evidence type="ECO:0000256" key="1">
    <source>
        <dbReference type="ARBA" id="ARBA00004613"/>
    </source>
</evidence>
<dbReference type="InterPro" id="IPR003087">
    <property type="entry name" value="LCN2/LCN12"/>
</dbReference>
<evidence type="ECO:0000256" key="3">
    <source>
        <dbReference type="ARBA" id="ARBA00022448"/>
    </source>
</evidence>
<dbReference type="InterPro" id="IPR012674">
    <property type="entry name" value="Calycin"/>
</dbReference>
<evidence type="ECO:0000256" key="4">
    <source>
        <dbReference type="ARBA" id="ARBA00022525"/>
    </source>
</evidence>
<reference evidence="11 12" key="1">
    <citation type="submission" date="2013-11" db="EMBL/GenBank/DDBJ databases">
        <title>The Damaraland mole rat (Fukomys damarensis) genome and evolution of African mole rats.</title>
        <authorList>
            <person name="Gladyshev V.N."/>
            <person name="Fang X."/>
        </authorList>
    </citation>
    <scope>NUCLEOTIDE SEQUENCE [LARGE SCALE GENOMIC DNA]</scope>
    <source>
        <tissue evidence="11">Liver</tissue>
    </source>
</reference>
<feature type="chain" id="PRO_5001873501" evidence="9">
    <location>
        <begin position="21"/>
        <end position="217"/>
    </location>
</feature>
<dbReference type="PRINTS" id="PR01275">
    <property type="entry name" value="NGELATINASE"/>
</dbReference>
<evidence type="ECO:0000313" key="12">
    <source>
        <dbReference type="Proteomes" id="UP000028990"/>
    </source>
</evidence>
<dbReference type="PRINTS" id="PR00179">
    <property type="entry name" value="LIPOCALIN"/>
</dbReference>
<evidence type="ECO:0000256" key="7">
    <source>
        <dbReference type="ARBA" id="ARBA00023180"/>
    </source>
</evidence>
<keyword evidence="12" id="KW-1185">Reference proteome</keyword>
<dbReference type="GO" id="GO:0005615">
    <property type="term" value="C:extracellular space"/>
    <property type="evidence" value="ECO:0007669"/>
    <property type="project" value="TreeGrafter"/>
</dbReference>
<sequence>MGPSHLCLGLFLLGALQIQAQDSSPPETSGLSLSKVPFQQDFQEDQFQGKWFVIGVAENTIRNGSQRHFKMYRVTYELKDDHSYNVTTTLLRNNFCDHWTRTVVPNAYPGQYTLGNITLYVGTQSYTMRVTNTNYNQVAIVFFEKTFRNTQYFKASLYARTKELSRELKRYFVNFAKYLGFTEDNIMFTAPNAATMTGKELEARFYSAPLDTHRPQF</sequence>
<dbReference type="eggNOG" id="ENOG502T7VZ">
    <property type="taxonomic scope" value="Eukaryota"/>
</dbReference>
<dbReference type="InterPro" id="IPR000566">
    <property type="entry name" value="Lipocln_cytosolic_FA-bd_dom"/>
</dbReference>
<proteinExistence type="inferred from homology"/>
<keyword evidence="7" id="KW-0325">Glycoprotein</keyword>
<dbReference type="PROSITE" id="PS00213">
    <property type="entry name" value="LIPOCALIN"/>
    <property type="match status" value="1"/>
</dbReference>
<dbReference type="PANTHER" id="PTHR11430:SF13">
    <property type="entry name" value="NEUTROPHIL GELATINASE-ASSOCIATED LIPOCALIN"/>
    <property type="match status" value="1"/>
</dbReference>
<dbReference type="Gene3D" id="2.40.128.20">
    <property type="match status" value="1"/>
</dbReference>
<dbReference type="SUPFAM" id="SSF50814">
    <property type="entry name" value="Lipocalins"/>
    <property type="match status" value="1"/>
</dbReference>
<evidence type="ECO:0000313" key="11">
    <source>
        <dbReference type="EMBL" id="KFO31887.1"/>
    </source>
</evidence>